<dbReference type="Gene3D" id="3.40.50.2300">
    <property type="match status" value="1"/>
</dbReference>
<organism evidence="5 6">
    <name type="scientific">Rhodopirellula halodulae</name>
    <dbReference type="NCBI Taxonomy" id="2894198"/>
    <lineage>
        <taxon>Bacteria</taxon>
        <taxon>Pseudomonadati</taxon>
        <taxon>Planctomycetota</taxon>
        <taxon>Planctomycetia</taxon>
        <taxon>Pirellulales</taxon>
        <taxon>Pirellulaceae</taxon>
        <taxon>Rhodopirellula</taxon>
    </lineage>
</organism>
<evidence type="ECO:0000256" key="2">
    <source>
        <dbReference type="ARBA" id="ARBA00023012"/>
    </source>
</evidence>
<feature type="modified residue" description="4-aspartylphosphate" evidence="3">
    <location>
        <position position="69"/>
    </location>
</feature>
<name>A0ABS8NG25_9BACT</name>
<evidence type="ECO:0000313" key="5">
    <source>
        <dbReference type="EMBL" id="MCC9642497.1"/>
    </source>
</evidence>
<sequence>MTAPENQPSESKPASAKTRVLIAEDDPVLRHLLQFTIQRAEMDVTAVADGQLAWETIQSGEKFDVMVTDHEMPSLSGMELIRRVMENSPISVIVLCTAKGFEIDPDQICDRPGVVSLMSKPFSPRQLVHIIQQRLAGNSAE</sequence>
<gene>
    <name evidence="5" type="ORF">LOC71_09440</name>
</gene>
<evidence type="ECO:0000256" key="1">
    <source>
        <dbReference type="ARBA" id="ARBA00022553"/>
    </source>
</evidence>
<evidence type="ECO:0000256" key="3">
    <source>
        <dbReference type="PROSITE-ProRule" id="PRU00169"/>
    </source>
</evidence>
<reference evidence="5" key="1">
    <citation type="submission" date="2021-11" db="EMBL/GenBank/DDBJ databases">
        <title>Genome sequence.</title>
        <authorList>
            <person name="Sun Q."/>
        </authorList>
    </citation>
    <scope>NUCLEOTIDE SEQUENCE</scope>
    <source>
        <strain evidence="5">JC740</strain>
    </source>
</reference>
<dbReference type="InterPro" id="IPR011006">
    <property type="entry name" value="CheY-like_superfamily"/>
</dbReference>
<comment type="caution">
    <text evidence="5">The sequence shown here is derived from an EMBL/GenBank/DDBJ whole genome shotgun (WGS) entry which is preliminary data.</text>
</comment>
<dbReference type="InterPro" id="IPR050595">
    <property type="entry name" value="Bact_response_regulator"/>
</dbReference>
<dbReference type="PROSITE" id="PS50110">
    <property type="entry name" value="RESPONSE_REGULATORY"/>
    <property type="match status" value="1"/>
</dbReference>
<protein>
    <submittedName>
        <fullName evidence="5">Response regulator</fullName>
    </submittedName>
</protein>
<feature type="domain" description="Response regulatory" evidence="4">
    <location>
        <begin position="19"/>
        <end position="135"/>
    </location>
</feature>
<keyword evidence="6" id="KW-1185">Reference proteome</keyword>
<dbReference type="InterPro" id="IPR001789">
    <property type="entry name" value="Sig_transdc_resp-reg_receiver"/>
</dbReference>
<keyword evidence="1 3" id="KW-0597">Phosphoprotein</keyword>
<dbReference type="PANTHER" id="PTHR44591:SF14">
    <property type="entry name" value="PROTEIN PILG"/>
    <property type="match status" value="1"/>
</dbReference>
<dbReference type="SUPFAM" id="SSF52172">
    <property type="entry name" value="CheY-like"/>
    <property type="match status" value="1"/>
</dbReference>
<evidence type="ECO:0000259" key="4">
    <source>
        <dbReference type="PROSITE" id="PS50110"/>
    </source>
</evidence>
<dbReference type="EMBL" id="JAJKFW010000021">
    <property type="protein sequence ID" value="MCC9642497.1"/>
    <property type="molecule type" value="Genomic_DNA"/>
</dbReference>
<dbReference type="PANTHER" id="PTHR44591">
    <property type="entry name" value="STRESS RESPONSE REGULATOR PROTEIN 1"/>
    <property type="match status" value="1"/>
</dbReference>
<dbReference type="Proteomes" id="UP001430306">
    <property type="component" value="Unassembled WGS sequence"/>
</dbReference>
<dbReference type="Pfam" id="PF00072">
    <property type="entry name" value="Response_reg"/>
    <property type="match status" value="1"/>
</dbReference>
<keyword evidence="2" id="KW-0902">Two-component regulatory system</keyword>
<dbReference type="SMART" id="SM00448">
    <property type="entry name" value="REC"/>
    <property type="match status" value="1"/>
</dbReference>
<proteinExistence type="predicted"/>
<dbReference type="RefSeq" id="WP_230273319.1">
    <property type="nucleotide sequence ID" value="NZ_JAJKFW010000021.1"/>
</dbReference>
<accession>A0ABS8NG25</accession>
<dbReference type="CDD" id="cd00156">
    <property type="entry name" value="REC"/>
    <property type="match status" value="1"/>
</dbReference>
<evidence type="ECO:0000313" key="6">
    <source>
        <dbReference type="Proteomes" id="UP001430306"/>
    </source>
</evidence>